<proteinExistence type="predicted"/>
<dbReference type="Gene3D" id="3.10.129.10">
    <property type="entry name" value="Hotdog Thioesterase"/>
    <property type="match status" value="1"/>
</dbReference>
<evidence type="ECO:0000313" key="1">
    <source>
        <dbReference type="EMBL" id="KFE99361.1"/>
    </source>
</evidence>
<evidence type="ECO:0000313" key="2">
    <source>
        <dbReference type="Proteomes" id="UP000028713"/>
    </source>
</evidence>
<keyword evidence="2" id="KW-1185">Reference proteome</keyword>
<dbReference type="SUPFAM" id="SSF54637">
    <property type="entry name" value="Thioesterase/thiol ester dehydrase-isomerase"/>
    <property type="match status" value="1"/>
</dbReference>
<reference evidence="1 2" key="1">
    <citation type="submission" date="2014-07" db="EMBL/GenBank/DDBJ databases">
        <title>Genome of Chryseobacterium formosense LMG 24722.</title>
        <authorList>
            <person name="Pipes S.E."/>
            <person name="Stropko S.J."/>
            <person name="Newman J.D."/>
        </authorList>
    </citation>
    <scope>NUCLEOTIDE SEQUENCE [LARGE SCALE GENOMIC DNA]</scope>
    <source>
        <strain evidence="1 2">LMG 24722</strain>
    </source>
</reference>
<dbReference type="AlphaFoldDB" id="A0A085Z4J8"/>
<dbReference type="OrthoDB" id="760345at2"/>
<sequence length="164" mass="19073">MTFYHTFEVRWSDLDANKHLANSSYVQYCAQTRMAFMKKEKMGVTQMSRWGIGPVIMHERFSFFKEIFADQKVIVSLEIDGCAEDASIYRFVHKFYLPDGSHCATSEATGVWIDTMLRKMTSPPDDVVEAMNKYKTAETILMTREDFKKLPFRPENIDPAVFNQ</sequence>
<comment type="caution">
    <text evidence="1">The sequence shown here is derived from an EMBL/GenBank/DDBJ whole genome shotgun (WGS) entry which is preliminary data.</text>
</comment>
<dbReference type="Proteomes" id="UP000028713">
    <property type="component" value="Unassembled WGS sequence"/>
</dbReference>
<dbReference type="InterPro" id="IPR029069">
    <property type="entry name" value="HotDog_dom_sf"/>
</dbReference>
<dbReference type="PANTHER" id="PTHR31793">
    <property type="entry name" value="4-HYDROXYBENZOYL-COA THIOESTERASE FAMILY MEMBER"/>
    <property type="match status" value="1"/>
</dbReference>
<dbReference type="EMBL" id="JPRP01000001">
    <property type="protein sequence ID" value="KFE99361.1"/>
    <property type="molecule type" value="Genomic_DNA"/>
</dbReference>
<dbReference type="STRING" id="236814.IX39_01415"/>
<dbReference type="CDD" id="cd00586">
    <property type="entry name" value="4HBT"/>
    <property type="match status" value="1"/>
</dbReference>
<dbReference type="PANTHER" id="PTHR31793:SF24">
    <property type="entry name" value="LONG-CHAIN ACYL-COA THIOESTERASE FADM"/>
    <property type="match status" value="1"/>
</dbReference>
<name>A0A085Z4J8_9FLAO</name>
<dbReference type="RefSeq" id="WP_034672774.1">
    <property type="nucleotide sequence ID" value="NZ_FPAP01000002.1"/>
</dbReference>
<accession>A0A085Z4J8</accession>
<dbReference type="Pfam" id="PF13279">
    <property type="entry name" value="4HBT_2"/>
    <property type="match status" value="1"/>
</dbReference>
<dbReference type="eggNOG" id="COG0824">
    <property type="taxonomic scope" value="Bacteria"/>
</dbReference>
<dbReference type="GO" id="GO:0047617">
    <property type="term" value="F:fatty acyl-CoA hydrolase activity"/>
    <property type="evidence" value="ECO:0007669"/>
    <property type="project" value="TreeGrafter"/>
</dbReference>
<gene>
    <name evidence="1" type="ORF">IX39_01415</name>
</gene>
<protein>
    <submittedName>
        <fullName evidence="1">Thioesterase</fullName>
    </submittedName>
</protein>
<dbReference type="InterPro" id="IPR050563">
    <property type="entry name" value="4-hydroxybenzoyl-CoA_TE"/>
</dbReference>
<organism evidence="1 2">
    <name type="scientific">Chryseobacterium formosense</name>
    <dbReference type="NCBI Taxonomy" id="236814"/>
    <lineage>
        <taxon>Bacteria</taxon>
        <taxon>Pseudomonadati</taxon>
        <taxon>Bacteroidota</taxon>
        <taxon>Flavobacteriia</taxon>
        <taxon>Flavobacteriales</taxon>
        <taxon>Weeksellaceae</taxon>
        <taxon>Chryseobacterium group</taxon>
        <taxon>Chryseobacterium</taxon>
    </lineage>
</organism>